<gene>
    <name evidence="2" type="ORF">Lwal_0624</name>
</gene>
<protein>
    <submittedName>
        <fullName evidence="2">Uncharacterized protein</fullName>
    </submittedName>
</protein>
<evidence type="ECO:0000313" key="2">
    <source>
        <dbReference type="EMBL" id="KTD82507.1"/>
    </source>
</evidence>
<evidence type="ECO:0000313" key="3">
    <source>
        <dbReference type="Proteomes" id="UP000054729"/>
    </source>
</evidence>
<dbReference type="SUPFAM" id="SSF53474">
    <property type="entry name" value="alpha/beta-Hydrolases"/>
    <property type="match status" value="1"/>
</dbReference>
<feature type="transmembrane region" description="Helical" evidence="1">
    <location>
        <begin position="416"/>
        <end position="441"/>
    </location>
</feature>
<sequence>MGAKHSFKGGLNLHFFADSADETNSNWSHNTYKAHVRNALSLLMMGWNTSWSKLVNLELLRAVFLERNPELLKEFRFAFQEGFNHLFTQFQGKQFTPQQHEQIQLYLSNCLSILPMGDITPYESISIPQYIDEQWVMVEYFVKPIELTDHNGKDELIYKDYDRVFAYGLEPINHLKAQPHLIFMGTTYPAGQGFLPQVTTDMKGFETVGYSLYVTGRQRILEWVLSQHAKIHVCGVSLGGSLSLLFANDLGNYATRVDALNPAGLHDTNSRVPYDGWDTLTQKPIVVIQQQGNDFVSSFGVWKKDWVLLHVNPPANKRGPSSYFDHFLNYAAFADTEFTSLSPELQNESRKFRNFWLYSLGRGAVYYFAIAPYSYGFRPFKNHVFGNWLNLGLSMLFACSIIVLLGAAIWAALPTLVIVAISASLALICGLVGCAFGITTFTRNNRHLDIRDKQLEDANKYPDATELNLAKLHYPSAPRNPELDIYKHEISFDLTYKEINTYYKVMRTMVKGKRFIPPEDKPEYCWNGLTKREVLLYSSNQGASDETLTLKTSKAKFMFIRHALNLIDRISTENEDKLKEALQHEYNHYRLGKA</sequence>
<keyword evidence="3" id="KW-1185">Reference proteome</keyword>
<keyword evidence="1" id="KW-0472">Membrane</keyword>
<dbReference type="RefSeq" id="WP_065235639.1">
    <property type="nucleotide sequence ID" value="NZ_CAAAIQ010000027.1"/>
</dbReference>
<proteinExistence type="predicted"/>
<feature type="transmembrane region" description="Helical" evidence="1">
    <location>
        <begin position="388"/>
        <end position="410"/>
    </location>
</feature>
<dbReference type="OrthoDB" id="5645591at2"/>
<keyword evidence="1" id="KW-1133">Transmembrane helix</keyword>
<feature type="transmembrane region" description="Helical" evidence="1">
    <location>
        <begin position="355"/>
        <end position="376"/>
    </location>
</feature>
<dbReference type="EMBL" id="LNZB01000011">
    <property type="protein sequence ID" value="KTD82507.1"/>
    <property type="molecule type" value="Genomic_DNA"/>
</dbReference>
<dbReference type="AlphaFoldDB" id="A0A0W1AMA9"/>
<name>A0A0W1AMA9_9GAMM</name>
<evidence type="ECO:0000256" key="1">
    <source>
        <dbReference type="SAM" id="Phobius"/>
    </source>
</evidence>
<accession>A0A0W1AMA9</accession>
<dbReference type="Proteomes" id="UP000054729">
    <property type="component" value="Unassembled WGS sequence"/>
</dbReference>
<reference evidence="2 3" key="1">
    <citation type="submission" date="2015-11" db="EMBL/GenBank/DDBJ databases">
        <title>Genomic analysis of 38 Legionella species identifies large and diverse effector repertoires.</title>
        <authorList>
            <person name="Burstein D."/>
            <person name="Amaro F."/>
            <person name="Zusman T."/>
            <person name="Lifshitz Z."/>
            <person name="Cohen O."/>
            <person name="Gilbert J.A."/>
            <person name="Pupko T."/>
            <person name="Shuman H.A."/>
            <person name="Segal G."/>
        </authorList>
    </citation>
    <scope>NUCLEOTIDE SEQUENCE [LARGE SCALE GENOMIC DNA]</scope>
    <source>
        <strain evidence="2 3">ATCC 51914</strain>
    </source>
</reference>
<keyword evidence="1" id="KW-0812">Transmembrane</keyword>
<comment type="caution">
    <text evidence="2">The sequence shown here is derived from an EMBL/GenBank/DDBJ whole genome shotgun (WGS) entry which is preliminary data.</text>
</comment>
<organism evidence="2 3">
    <name type="scientific">Legionella waltersii</name>
    <dbReference type="NCBI Taxonomy" id="66969"/>
    <lineage>
        <taxon>Bacteria</taxon>
        <taxon>Pseudomonadati</taxon>
        <taxon>Pseudomonadota</taxon>
        <taxon>Gammaproteobacteria</taxon>
        <taxon>Legionellales</taxon>
        <taxon>Legionellaceae</taxon>
        <taxon>Legionella</taxon>
    </lineage>
</organism>
<dbReference type="STRING" id="66969.Lwal_0624"/>
<dbReference type="InterPro" id="IPR029058">
    <property type="entry name" value="AB_hydrolase_fold"/>
</dbReference>
<dbReference type="PATRIC" id="fig|66969.6.peg.671"/>